<dbReference type="Proteomes" id="UP000606786">
    <property type="component" value="Unassembled WGS sequence"/>
</dbReference>
<gene>
    <name evidence="1" type="ORF">CCAP1982_LOCUS20182</name>
</gene>
<dbReference type="EMBL" id="CAJHJT010000056">
    <property type="protein sequence ID" value="CAD7012082.1"/>
    <property type="molecule type" value="Genomic_DNA"/>
</dbReference>
<proteinExistence type="predicted"/>
<evidence type="ECO:0000313" key="2">
    <source>
        <dbReference type="Proteomes" id="UP000606786"/>
    </source>
</evidence>
<sequence>MAQNHKSLDPYEKLEEQFGRELRTPYRTPFGRISAAVSHLASASPAIQIGDIVFCSAIDEICANPALLFPISILGRPIEGFKLLNLVNFFQIFKSISCKETVPSHT</sequence>
<evidence type="ECO:0000313" key="1">
    <source>
        <dbReference type="EMBL" id="CAD7012082.1"/>
    </source>
</evidence>
<organism evidence="1 2">
    <name type="scientific">Ceratitis capitata</name>
    <name type="common">Mediterranean fruit fly</name>
    <name type="synonym">Tephritis capitata</name>
    <dbReference type="NCBI Taxonomy" id="7213"/>
    <lineage>
        <taxon>Eukaryota</taxon>
        <taxon>Metazoa</taxon>
        <taxon>Ecdysozoa</taxon>
        <taxon>Arthropoda</taxon>
        <taxon>Hexapoda</taxon>
        <taxon>Insecta</taxon>
        <taxon>Pterygota</taxon>
        <taxon>Neoptera</taxon>
        <taxon>Endopterygota</taxon>
        <taxon>Diptera</taxon>
        <taxon>Brachycera</taxon>
        <taxon>Muscomorpha</taxon>
        <taxon>Tephritoidea</taxon>
        <taxon>Tephritidae</taxon>
        <taxon>Ceratitis</taxon>
        <taxon>Ceratitis</taxon>
    </lineage>
</organism>
<dbReference type="AlphaFoldDB" id="A0A811VCY7"/>
<name>A0A811VCY7_CERCA</name>
<protein>
    <submittedName>
        <fullName evidence="1">(Mediterranean fruit fly) hypothetical protein</fullName>
    </submittedName>
</protein>
<accession>A0A811VCY7</accession>
<reference evidence="1" key="1">
    <citation type="submission" date="2020-11" db="EMBL/GenBank/DDBJ databases">
        <authorList>
            <person name="Whitehead M."/>
        </authorList>
    </citation>
    <scope>NUCLEOTIDE SEQUENCE</scope>
    <source>
        <strain evidence="1">EGII</strain>
    </source>
</reference>
<keyword evidence="2" id="KW-1185">Reference proteome</keyword>
<comment type="caution">
    <text evidence="1">The sequence shown here is derived from an EMBL/GenBank/DDBJ whole genome shotgun (WGS) entry which is preliminary data.</text>
</comment>